<reference evidence="2" key="1">
    <citation type="submission" date="2024-02" db="EMBL/GenBank/DDBJ databases">
        <title>Sediminibacterium planktonica sp. nov. and Sediminibacterium longus sp. nov., isolated from surface lake and river water.</title>
        <authorList>
            <person name="Watanabe K."/>
            <person name="Takemine S."/>
            <person name="Ishii Y."/>
            <person name="Ogata Y."/>
            <person name="Shindo C."/>
            <person name="Suda W."/>
        </authorList>
    </citation>
    <scope>NUCLEOTIDE SEQUENCE</scope>
    <source>
        <strain evidence="2">KACHI17</strain>
    </source>
</reference>
<dbReference type="EMBL" id="AP029612">
    <property type="protein sequence ID" value="BFG69175.1"/>
    <property type="molecule type" value="Genomic_DNA"/>
</dbReference>
<gene>
    <name evidence="2" type="ORF">KACHI17_00560</name>
</gene>
<dbReference type="RefSeq" id="WP_353549524.1">
    <property type="nucleotide sequence ID" value="NZ_AP029612.1"/>
</dbReference>
<keyword evidence="1" id="KW-0732">Signal</keyword>
<feature type="chain" id="PRO_5043747970" evidence="1">
    <location>
        <begin position="22"/>
        <end position="174"/>
    </location>
</feature>
<protein>
    <submittedName>
        <fullName evidence="2">Uncharacterized protein</fullName>
    </submittedName>
</protein>
<proteinExistence type="predicted"/>
<evidence type="ECO:0000256" key="1">
    <source>
        <dbReference type="SAM" id="SignalP"/>
    </source>
</evidence>
<dbReference type="AlphaFoldDB" id="A0AAT9GEW5"/>
<evidence type="ECO:0000313" key="2">
    <source>
        <dbReference type="EMBL" id="BFG69175.1"/>
    </source>
</evidence>
<feature type="signal peptide" evidence="1">
    <location>
        <begin position="1"/>
        <end position="21"/>
    </location>
</feature>
<sequence length="174" mass="19532">MKKLALICLVALGTSAFTMIAEDWKKVNVTDKVTVEMPVEPVEINTNGAPQKVKKCTAADSTEMATILIDFTAFGMTEEQIEGLKDTEEFKEQLKMGMTQGGGQILSESEGKYKDKYLYYQFEIKSEKDGKPSVSTNRMIFYKTYAITLGYKAGKNGENKELRDKYFNSLTIAE</sequence>
<accession>A0AAT9GEW5</accession>
<name>A0AAT9GEW5_9BACT</name>
<organism evidence="2">
    <name type="scientific">Sediminibacterium sp. KACHI17</name>
    <dbReference type="NCBI Taxonomy" id="1751071"/>
    <lineage>
        <taxon>Bacteria</taxon>
        <taxon>Pseudomonadati</taxon>
        <taxon>Bacteroidota</taxon>
        <taxon>Chitinophagia</taxon>
        <taxon>Chitinophagales</taxon>
        <taxon>Chitinophagaceae</taxon>
        <taxon>Sediminibacterium</taxon>
    </lineage>
</organism>